<proteinExistence type="predicted"/>
<dbReference type="InterPro" id="IPR012505">
    <property type="entry name" value="YbbR"/>
</dbReference>
<dbReference type="EMBL" id="NPMS01000010">
    <property type="protein sequence ID" value="OZU87494.1"/>
    <property type="molecule type" value="Genomic_DNA"/>
</dbReference>
<evidence type="ECO:0008006" key="4">
    <source>
        <dbReference type="Google" id="ProtNLM"/>
    </source>
</evidence>
<accession>A0A265N7P9</accession>
<sequence>MDNWFASKWFVRVVSLAFAVSLFAFVYISENDSQNDSRVDNNTDGLQTLDNVPVDIRIDDENYVVSGVPEVVSVSLEGSAGVLTPLIRLRNFDVFVDLRGKEEGDHIVEIQHNISSEVKAYIEPKTVEVTIEEKASEEFQINADFINESQLPEGYELGEYGIEPNTVTITSSRSIIDQIGIVKVYIDLAGLNESINNREVPVNVYDNQGNELSVRVEPETVVVSADIDNPSKTVPVTVATTGEMPEGYSLTSISANVEEVEVFATSNVLQEIEGISTEEVDLAEITESGTIDVELALPDGANAGDTETVEVTVEVEETRTIEAVPIEIEDLEEGQDLTFIEPETPEMDITAVGNQSAISEFSAEDFRVFINVEGLVPGEHEVPVTIEGPEAEDITITGEFEQALIEINQIES</sequence>
<dbReference type="Gene3D" id="2.170.120.30">
    <property type="match status" value="2"/>
</dbReference>
<evidence type="ECO:0000313" key="3">
    <source>
        <dbReference type="Proteomes" id="UP000216498"/>
    </source>
</evidence>
<reference evidence="2 3" key="1">
    <citation type="submission" date="2017-08" db="EMBL/GenBank/DDBJ databases">
        <title>Virgibacillus indicus sp. nov. and Virgibacillus profoundi sp. nov, two moderately halophilic bacteria isolated from marine sediment by using the Microfluidic Streak Plate.</title>
        <authorList>
            <person name="Xu B."/>
            <person name="Hu B."/>
            <person name="Wang J."/>
            <person name="Zhu Y."/>
            <person name="Huang L."/>
            <person name="Du W."/>
            <person name="Huang Y."/>
        </authorList>
    </citation>
    <scope>NUCLEOTIDE SEQUENCE [LARGE SCALE GENOMIC DNA]</scope>
    <source>
        <strain evidence="2 3">IO3-P2-C2</strain>
    </source>
</reference>
<dbReference type="InterPro" id="IPR053154">
    <property type="entry name" value="c-di-AMP_regulator"/>
</dbReference>
<keyword evidence="1" id="KW-1133">Transmembrane helix</keyword>
<keyword evidence="3" id="KW-1185">Reference proteome</keyword>
<evidence type="ECO:0000256" key="1">
    <source>
        <dbReference type="SAM" id="Phobius"/>
    </source>
</evidence>
<dbReference type="AlphaFoldDB" id="A0A265N7P9"/>
<dbReference type="Gene3D" id="2.170.120.40">
    <property type="entry name" value="YbbR-like domain"/>
    <property type="match status" value="2"/>
</dbReference>
<organism evidence="2 3">
    <name type="scientific">Virgibacillus indicus</name>
    <dbReference type="NCBI Taxonomy" id="2024554"/>
    <lineage>
        <taxon>Bacteria</taxon>
        <taxon>Bacillati</taxon>
        <taxon>Bacillota</taxon>
        <taxon>Bacilli</taxon>
        <taxon>Bacillales</taxon>
        <taxon>Bacillaceae</taxon>
        <taxon>Virgibacillus</taxon>
    </lineage>
</organism>
<keyword evidence="1" id="KW-0812">Transmembrane</keyword>
<dbReference type="OrthoDB" id="2960905at2"/>
<dbReference type="RefSeq" id="WP_094887067.1">
    <property type="nucleotide sequence ID" value="NZ_NPMS01000010.1"/>
</dbReference>
<comment type="caution">
    <text evidence="2">The sequence shown here is derived from an EMBL/GenBank/DDBJ whole genome shotgun (WGS) entry which is preliminary data.</text>
</comment>
<evidence type="ECO:0000313" key="2">
    <source>
        <dbReference type="EMBL" id="OZU87494.1"/>
    </source>
</evidence>
<gene>
    <name evidence="2" type="ORF">CIL03_16895</name>
</gene>
<dbReference type="Pfam" id="PF07949">
    <property type="entry name" value="YbbR"/>
    <property type="match status" value="3"/>
</dbReference>
<dbReference type="PANTHER" id="PTHR37804:SF1">
    <property type="entry name" value="CDAA REGULATORY PROTEIN CDAR"/>
    <property type="match status" value="1"/>
</dbReference>
<protein>
    <recommendedName>
        <fullName evidence="4">YbbR-like domain-containing protein YbbR</fullName>
    </recommendedName>
</protein>
<keyword evidence="1" id="KW-0472">Membrane</keyword>
<name>A0A265N7P9_9BACI</name>
<feature type="transmembrane region" description="Helical" evidence="1">
    <location>
        <begin position="9"/>
        <end position="28"/>
    </location>
</feature>
<dbReference type="Proteomes" id="UP000216498">
    <property type="component" value="Unassembled WGS sequence"/>
</dbReference>
<dbReference type="PANTHER" id="PTHR37804">
    <property type="entry name" value="CDAA REGULATORY PROTEIN CDAR"/>
    <property type="match status" value="1"/>
</dbReference>